<feature type="transmembrane region" description="Helical" evidence="1">
    <location>
        <begin position="172"/>
        <end position="188"/>
    </location>
</feature>
<dbReference type="InterPro" id="IPR052710">
    <property type="entry name" value="CAAX_protease"/>
</dbReference>
<feature type="transmembrane region" description="Helical" evidence="1">
    <location>
        <begin position="115"/>
        <end position="138"/>
    </location>
</feature>
<evidence type="ECO:0000313" key="4">
    <source>
        <dbReference type="Proteomes" id="UP000283850"/>
    </source>
</evidence>
<dbReference type="RefSeq" id="WP_022391472.1">
    <property type="nucleotide sequence ID" value="NZ_QRZF01000007.1"/>
</dbReference>
<feature type="transmembrane region" description="Helical" evidence="1">
    <location>
        <begin position="193"/>
        <end position="212"/>
    </location>
</feature>
<name>A0A412Y7Z8_9BACE</name>
<evidence type="ECO:0000256" key="1">
    <source>
        <dbReference type="SAM" id="Phobius"/>
    </source>
</evidence>
<dbReference type="EMBL" id="QRZF01000007">
    <property type="protein sequence ID" value="RGV53444.1"/>
    <property type="molecule type" value="Genomic_DNA"/>
</dbReference>
<keyword evidence="1" id="KW-0812">Transmembrane</keyword>
<keyword evidence="3" id="KW-0645">Protease</keyword>
<evidence type="ECO:0000259" key="2">
    <source>
        <dbReference type="Pfam" id="PF02517"/>
    </source>
</evidence>
<evidence type="ECO:0000313" key="3">
    <source>
        <dbReference type="EMBL" id="RGV53444.1"/>
    </source>
</evidence>
<feature type="domain" description="CAAX prenyl protease 2/Lysostaphin resistance protein A-like" evidence="2">
    <location>
        <begin position="119"/>
        <end position="205"/>
    </location>
</feature>
<keyword evidence="3" id="KW-0482">Metalloprotease</keyword>
<proteinExistence type="predicted"/>
<dbReference type="GO" id="GO:0004175">
    <property type="term" value="F:endopeptidase activity"/>
    <property type="evidence" value="ECO:0007669"/>
    <property type="project" value="UniProtKB-ARBA"/>
</dbReference>
<dbReference type="GO" id="GO:0080120">
    <property type="term" value="P:CAAX-box protein maturation"/>
    <property type="evidence" value="ECO:0007669"/>
    <property type="project" value="UniProtKB-ARBA"/>
</dbReference>
<dbReference type="PANTHER" id="PTHR36435">
    <property type="entry name" value="SLR1288 PROTEIN"/>
    <property type="match status" value="1"/>
</dbReference>
<feature type="transmembrane region" description="Helical" evidence="1">
    <location>
        <begin position="44"/>
        <end position="61"/>
    </location>
</feature>
<accession>A0A412Y7Z8</accession>
<feature type="transmembrane region" description="Helical" evidence="1">
    <location>
        <begin position="7"/>
        <end position="32"/>
    </location>
</feature>
<keyword evidence="1" id="KW-0472">Membrane</keyword>
<comment type="caution">
    <text evidence="3">The sequence shown here is derived from an EMBL/GenBank/DDBJ whole genome shotgun (WGS) entry which is preliminary data.</text>
</comment>
<sequence length="259" mass="29009">MKTAIKLALIYFAMQIIGVFVVGPLARGYAYIEYGSVERAGELAAAPTLLAGIIFMSIYLWKQGYLTNDKRLYSFVSASYLFWSAIMGLSMIYLVDYLMSHLSFLPDWYKNTFDILQSGWLGIVCVAILGPILEELLFRGAITKVLLKKYNPLTAILVSGLIFGIFHVNPAQVVGAILIGFVLAWIYYRTHSLIPCILIHIMNNSLSVYLSLKFPDVDSCSELIGENSYLIGLIVAVVLLLLSWRMMNTYKLSNTTTEI</sequence>
<dbReference type="GO" id="GO:0008237">
    <property type="term" value="F:metallopeptidase activity"/>
    <property type="evidence" value="ECO:0007669"/>
    <property type="project" value="UniProtKB-KW"/>
</dbReference>
<dbReference type="AlphaFoldDB" id="A0A412Y7Z8"/>
<gene>
    <name evidence="3" type="ORF">DWW10_12270</name>
</gene>
<reference evidence="3 4" key="1">
    <citation type="submission" date="2018-08" db="EMBL/GenBank/DDBJ databases">
        <title>A genome reference for cultivated species of the human gut microbiota.</title>
        <authorList>
            <person name="Zou Y."/>
            <person name="Xue W."/>
            <person name="Luo G."/>
        </authorList>
    </citation>
    <scope>NUCLEOTIDE SEQUENCE [LARGE SCALE GENOMIC DNA]</scope>
    <source>
        <strain evidence="3 4">AF14-32</strain>
    </source>
</reference>
<keyword evidence="3" id="KW-0378">Hydrolase</keyword>
<feature type="transmembrane region" description="Helical" evidence="1">
    <location>
        <begin position="150"/>
        <end position="166"/>
    </location>
</feature>
<dbReference type="InterPro" id="IPR003675">
    <property type="entry name" value="Rce1/LyrA-like_dom"/>
</dbReference>
<protein>
    <submittedName>
        <fullName evidence="3">CPBP family intramembrane metalloprotease</fullName>
    </submittedName>
</protein>
<dbReference type="GO" id="GO:0006508">
    <property type="term" value="P:proteolysis"/>
    <property type="evidence" value="ECO:0007669"/>
    <property type="project" value="UniProtKB-KW"/>
</dbReference>
<dbReference type="PANTHER" id="PTHR36435:SF1">
    <property type="entry name" value="CAAX AMINO TERMINAL PROTEASE FAMILY PROTEIN"/>
    <property type="match status" value="1"/>
</dbReference>
<feature type="transmembrane region" description="Helical" evidence="1">
    <location>
        <begin position="227"/>
        <end position="244"/>
    </location>
</feature>
<feature type="transmembrane region" description="Helical" evidence="1">
    <location>
        <begin position="73"/>
        <end position="95"/>
    </location>
</feature>
<dbReference type="Pfam" id="PF02517">
    <property type="entry name" value="Rce1-like"/>
    <property type="match status" value="1"/>
</dbReference>
<organism evidence="3 4">
    <name type="scientific">Bacteroides intestinalis</name>
    <dbReference type="NCBI Taxonomy" id="329854"/>
    <lineage>
        <taxon>Bacteria</taxon>
        <taxon>Pseudomonadati</taxon>
        <taxon>Bacteroidota</taxon>
        <taxon>Bacteroidia</taxon>
        <taxon>Bacteroidales</taxon>
        <taxon>Bacteroidaceae</taxon>
        <taxon>Bacteroides</taxon>
    </lineage>
</organism>
<dbReference type="Proteomes" id="UP000283850">
    <property type="component" value="Unassembled WGS sequence"/>
</dbReference>
<keyword evidence="1" id="KW-1133">Transmembrane helix</keyword>